<dbReference type="EMBL" id="QSGO01000015">
    <property type="protein sequence ID" value="RHB33460.1"/>
    <property type="molecule type" value="Genomic_DNA"/>
</dbReference>
<comment type="caution">
    <text evidence="1">The sequence shown here is derived from an EMBL/GenBank/DDBJ whole genome shotgun (WGS) entry which is preliminary data.</text>
</comment>
<gene>
    <name evidence="1" type="ORF">DW888_15890</name>
</gene>
<dbReference type="AlphaFoldDB" id="A0A413VIQ3"/>
<dbReference type="Proteomes" id="UP000284379">
    <property type="component" value="Unassembled WGS sequence"/>
</dbReference>
<accession>A0A413VIQ3</accession>
<proteinExistence type="predicted"/>
<dbReference type="RefSeq" id="WP_122201953.1">
    <property type="nucleotide sequence ID" value="NZ_CABJFV010000015.1"/>
</dbReference>
<reference evidence="1 2" key="1">
    <citation type="submission" date="2018-08" db="EMBL/GenBank/DDBJ databases">
        <title>A genome reference for cultivated species of the human gut microbiota.</title>
        <authorList>
            <person name="Zou Y."/>
            <person name="Xue W."/>
            <person name="Luo G."/>
        </authorList>
    </citation>
    <scope>NUCLEOTIDE SEQUENCE [LARGE SCALE GENOMIC DNA]</scope>
    <source>
        <strain evidence="1 2">AM40-30BH</strain>
    </source>
</reference>
<protein>
    <submittedName>
        <fullName evidence="1">Uncharacterized protein</fullName>
    </submittedName>
</protein>
<evidence type="ECO:0000313" key="1">
    <source>
        <dbReference type="EMBL" id="RHB33460.1"/>
    </source>
</evidence>
<evidence type="ECO:0000313" key="2">
    <source>
        <dbReference type="Proteomes" id="UP000284379"/>
    </source>
</evidence>
<organism evidence="1 2">
    <name type="scientific">Bacteroides nordii</name>
    <dbReference type="NCBI Taxonomy" id="291645"/>
    <lineage>
        <taxon>Bacteria</taxon>
        <taxon>Pseudomonadati</taxon>
        <taxon>Bacteroidota</taxon>
        <taxon>Bacteroidia</taxon>
        <taxon>Bacteroidales</taxon>
        <taxon>Bacteroidaceae</taxon>
        <taxon>Bacteroides</taxon>
    </lineage>
</organism>
<sequence length="142" mass="16089">MKQLLLLLTTLFLLCISCNKESIDIETEDESGLVEVSVFYTTKENPNILMPDSYSKLYIYYDQHFTGFAGYSFQDGKLTKEGKTIFPDQSASADKEGKILLRLNYINKPLTFFVESNYCKRISIGSHSTGEKKIISTITFGP</sequence>
<name>A0A413VIQ3_9BACE</name>